<dbReference type="EMBL" id="RCHU02000010">
    <property type="protein sequence ID" value="KAL3578299.1"/>
    <property type="molecule type" value="Genomic_DNA"/>
</dbReference>
<comment type="caution">
    <text evidence="1">The sequence shown here is derived from an EMBL/GenBank/DDBJ whole genome shotgun (WGS) entry which is preliminary data.</text>
</comment>
<protein>
    <submittedName>
        <fullName evidence="1">Uncharacterized protein</fullName>
    </submittedName>
</protein>
<organism evidence="1 2">
    <name type="scientific">Populus alba</name>
    <name type="common">White poplar</name>
    <dbReference type="NCBI Taxonomy" id="43335"/>
    <lineage>
        <taxon>Eukaryota</taxon>
        <taxon>Viridiplantae</taxon>
        <taxon>Streptophyta</taxon>
        <taxon>Embryophyta</taxon>
        <taxon>Tracheophyta</taxon>
        <taxon>Spermatophyta</taxon>
        <taxon>Magnoliopsida</taxon>
        <taxon>eudicotyledons</taxon>
        <taxon>Gunneridae</taxon>
        <taxon>Pentapetalae</taxon>
        <taxon>rosids</taxon>
        <taxon>fabids</taxon>
        <taxon>Malpighiales</taxon>
        <taxon>Salicaceae</taxon>
        <taxon>Saliceae</taxon>
        <taxon>Populus</taxon>
    </lineage>
</organism>
<dbReference type="Proteomes" id="UP000309997">
    <property type="component" value="Unassembled WGS sequence"/>
</dbReference>
<name>A0ACC4BIM6_POPAL</name>
<evidence type="ECO:0000313" key="2">
    <source>
        <dbReference type="Proteomes" id="UP000309997"/>
    </source>
</evidence>
<proteinExistence type="predicted"/>
<sequence length="1474" mass="167114">MAENQEEVSPNKHQLITCSSVTSIHFPSNAEASSLLDISSLGPPSLSENNILNQRKHNFQNYKVFISTWNVGGIAPQDDLDIADWLDTPNNMCDIYVFGFQEMVPLRASYVLGSENSKISMKWNSLIREALNKKIQHCLEKQQYNNKLGRKQKTAKDEQVIFESSIPEGFRCVISKQMVGILISVWIRSDLCPYVRHPKASCVGCGIMGYLGNKGSVSVRFHLHETSFCFVCSHLASGGREGDEKHRKSDVAEIFSRTSFPRGPSFDLPRKILDHDRVILLGDLNYRISLPEATTRLLVDRKEWNALLENDQLRMELMSGQVFEGWREGLIKFAPTYKYCLNSNVYFGCVEGQKGGKWRAPAWCDRIIWHGEGLQQRLYTRGESNLSDHRPVKAIFTAQVEIRESKHLVQSNVAIWSRRALEKREMSTLPKPSMQTSSRDDAVQLNRAFEGLGCDTAVVVNVLGNRNASQRDSIQQEYESLFSDDLKKQLALELHGHLSRYKAVSLWMKSPVERDVTTLRQALTGPIIDIKAATEIICTRISSQIRQIKQVYTPTFGTFLEYDIGYHTSGDHRKFLLAYIDTTRYDGPEIERVLVEEDAIAISKIEVKKSGMDESEFIQIFTERSSAHLSALASAYHKMFRKELRKTIKRETSGNFKHALLTNLEYAVDPTKHYATMLRKAMKGLGTDDSTLIRILATRAEIDLQKIKEDYLKRYKRPLVEVVHSDTSAINSPGQKQRISSRFYFVMTSHDFHSKSQASCIGVALLFCTSLVIPSFAELERLEHAAKADGSLSFLVVGDWGRRGFYNQSHVAFQMGKIGEKLDIDFVVSTGDNFYDNGLTGLNDQAFEESFTKIYTATSLQKQWYSVLGNHDYRGDVEAQVHPALRKVDSRWLCLRSFILNAEIAGFFFVDTTPFVSDYFTDMDHTYDWRGVTPRKAYLDSLLKDLESALSESTARWKIVVGHHAIKSAGYHGDTKELIDLLLPMLKAYNVDMYVNGHDHCLEHISSLDRLVKLAARAFYDDVSTKGENQSKNNARGDNKGIAVVVLDALTRRLWVNEEGLAKDLKIHIKQLRRILRLFEEDKLLTRAHRKETAKVTKKPNAGGADGQRKFGSREDDKNKLHTHSYCCLDYAQIYDVVRYRLHRMRKMIKDELENNNAVQQYICPSCGRRYNALDALRLISLVDEYFHCENCDGVLVAESDKLAAQEGGDGDDNARKRRREKLKDMLQNMEVQLKPLMDQLSRVKDLPIPEIGSLQAWQLHENAAGRATNGDPNSDDHFKYSQGPGYGGTPMPFLGETKVEVAFAGDESKENIKSETASTGLKVLPPWMIKQGMNLTKEQRGEVKQESKMDSSSTAVEFPDEKKSAQENGDSIKEEYVKAYYAALLEQQRQAEESAKQQQELSQTSMSNGLSESSSNRQVGMKSKREEGEGDDDVEWEEAPIEGNTSESYRLNDLNDEAPASGEEDDDIDWEEG</sequence>
<accession>A0ACC4BIM6</accession>
<evidence type="ECO:0000313" key="1">
    <source>
        <dbReference type="EMBL" id="KAL3578299.1"/>
    </source>
</evidence>
<reference evidence="1 2" key="1">
    <citation type="journal article" date="2024" name="Plant Biotechnol. J.">
        <title>Genome and CRISPR/Cas9 system of a widespread forest tree (Populus alba) in the world.</title>
        <authorList>
            <person name="Liu Y.J."/>
            <person name="Jiang P.F."/>
            <person name="Han X.M."/>
            <person name="Li X.Y."/>
            <person name="Wang H.M."/>
            <person name="Wang Y.J."/>
            <person name="Wang X.X."/>
            <person name="Zeng Q.Y."/>
        </authorList>
    </citation>
    <scope>NUCLEOTIDE SEQUENCE [LARGE SCALE GENOMIC DNA]</scope>
    <source>
        <strain evidence="2">cv. PAL-ZL1</strain>
    </source>
</reference>
<gene>
    <name evidence="1" type="ORF">D5086_019803</name>
</gene>
<keyword evidence="2" id="KW-1185">Reference proteome</keyword>